<dbReference type="InterPro" id="IPR006307">
    <property type="entry name" value="BsaZ-like"/>
</dbReference>
<evidence type="ECO:0000256" key="8">
    <source>
        <dbReference type="ARBA" id="ARBA00024974"/>
    </source>
</evidence>
<evidence type="ECO:0000256" key="4">
    <source>
        <dbReference type="ARBA" id="ARBA00022475"/>
    </source>
</evidence>
<evidence type="ECO:0000256" key="2">
    <source>
        <dbReference type="ARBA" id="ARBA00010690"/>
    </source>
</evidence>
<dbReference type="GO" id="GO:0009306">
    <property type="term" value="P:protein secretion"/>
    <property type="evidence" value="ECO:0007669"/>
    <property type="project" value="InterPro"/>
</dbReference>
<name>A0A125A9S5_9BURK</name>
<dbReference type="GO" id="GO:0005886">
    <property type="term" value="C:plasma membrane"/>
    <property type="evidence" value="ECO:0007669"/>
    <property type="project" value="UniProtKB-SubCell"/>
</dbReference>
<dbReference type="Gene3D" id="3.40.1690.10">
    <property type="entry name" value="secretion proteins EscU"/>
    <property type="match status" value="1"/>
</dbReference>
<dbReference type="SUPFAM" id="SSF160544">
    <property type="entry name" value="EscU C-terminal domain-like"/>
    <property type="match status" value="1"/>
</dbReference>
<organism evidence="11 12">
    <name type="scientific">Burkholderia territorii</name>
    <dbReference type="NCBI Taxonomy" id="1503055"/>
    <lineage>
        <taxon>Bacteria</taxon>
        <taxon>Pseudomonadati</taxon>
        <taxon>Pseudomonadota</taxon>
        <taxon>Betaproteobacteria</taxon>
        <taxon>Burkholderiales</taxon>
        <taxon>Burkholderiaceae</taxon>
        <taxon>Burkholderia</taxon>
        <taxon>Burkholderia cepacia complex</taxon>
    </lineage>
</organism>
<feature type="region of interest" description="Disordered" evidence="9">
    <location>
        <begin position="221"/>
        <end position="251"/>
    </location>
</feature>
<keyword evidence="7 10" id="KW-0472">Membrane</keyword>
<dbReference type="InterPro" id="IPR006135">
    <property type="entry name" value="T3SS_substrate_exporter"/>
</dbReference>
<comment type="caution">
    <text evidence="11">The sequence shown here is derived from an EMBL/GenBank/DDBJ whole genome shotgun (WGS) entry which is preliminary data.</text>
</comment>
<evidence type="ECO:0000256" key="3">
    <source>
        <dbReference type="ARBA" id="ARBA00018628"/>
    </source>
</evidence>
<comment type="function">
    <text evidence="8">Part of the bsa type III secretion system, is involved in the intracellular replication of invading bacteria inside the host cell. Probably necessary for the lysis of the vacuole membrane and escape into the host cell cytoplasm.</text>
</comment>
<evidence type="ECO:0000256" key="9">
    <source>
        <dbReference type="SAM" id="MobiDB-lite"/>
    </source>
</evidence>
<keyword evidence="4" id="KW-1003">Cell membrane</keyword>
<dbReference type="PANTHER" id="PTHR30531:SF12">
    <property type="entry name" value="FLAGELLAR BIOSYNTHETIC PROTEIN FLHB"/>
    <property type="match status" value="1"/>
</dbReference>
<gene>
    <name evidence="11" type="ORF">WT27_10730</name>
</gene>
<dbReference type="PRINTS" id="PR00950">
    <property type="entry name" value="TYPE3IMSPROT"/>
</dbReference>
<evidence type="ECO:0000256" key="1">
    <source>
        <dbReference type="ARBA" id="ARBA00004651"/>
    </source>
</evidence>
<proteinExistence type="inferred from homology"/>
<evidence type="ECO:0000256" key="10">
    <source>
        <dbReference type="SAM" id="Phobius"/>
    </source>
</evidence>
<comment type="subcellular location">
    <subcellularLocation>
        <location evidence="1">Cell membrane</location>
        <topology evidence="1">Multi-pass membrane protein</topology>
    </subcellularLocation>
</comment>
<dbReference type="PANTHER" id="PTHR30531">
    <property type="entry name" value="FLAGELLAR BIOSYNTHETIC PROTEIN FLHB"/>
    <property type="match status" value="1"/>
</dbReference>
<feature type="compositionally biased region" description="Basic and acidic residues" evidence="9">
    <location>
        <begin position="221"/>
        <end position="237"/>
    </location>
</feature>
<dbReference type="EMBL" id="LPEQ01000106">
    <property type="protein sequence ID" value="KVV42291.1"/>
    <property type="molecule type" value="Genomic_DNA"/>
</dbReference>
<accession>A0A125A9S5</accession>
<protein>
    <recommendedName>
        <fullName evidence="3">Secretion apparatus protein BsaZ</fullName>
    </recommendedName>
</protein>
<dbReference type="InterPro" id="IPR029025">
    <property type="entry name" value="T3SS_substrate_exporter_C"/>
</dbReference>
<evidence type="ECO:0000256" key="6">
    <source>
        <dbReference type="ARBA" id="ARBA00022989"/>
    </source>
</evidence>
<feature type="transmembrane region" description="Helical" evidence="10">
    <location>
        <begin position="141"/>
        <end position="159"/>
    </location>
</feature>
<feature type="transmembrane region" description="Helical" evidence="10">
    <location>
        <begin position="80"/>
        <end position="104"/>
    </location>
</feature>
<evidence type="ECO:0000256" key="7">
    <source>
        <dbReference type="ARBA" id="ARBA00023136"/>
    </source>
</evidence>
<sequence>MSDEKTEEPTDKKLDKVREEGQVAKSSDLVEVASLGAIVLALTAGQHYLADTLRATVKEAIDFTHGERELQELWTVVVHIGLQALGLLCGIAAVALVAAIIALAPQTGLKISLKAVMPKLASVSPGSGFQRIFSMNSAIDLAKMVGKAAILVAVMWQTIKSAMPVVASALDQSVPQLIGVLWSVLMHVVAVALGVFVVIGAFDYKLQKWLFIRKNRMSKDEVKREHKESEGNPELKGERKRMAREMSQEGPKGGVARANVVVVNPVHYAVALRYDPAEFPLPVVLAKGLDEQALRLRQQAMHARVPIVANPPVARMLHKVPLNQPIPEELFEVVAAILRWVDGLAPQTATTE</sequence>
<comment type="similarity">
    <text evidence="2">Belongs to the type III secretion exporter family.</text>
</comment>
<reference evidence="11 12" key="1">
    <citation type="submission" date="2015-11" db="EMBL/GenBank/DDBJ databases">
        <title>Expanding the genomic diversity of Burkholderia species for the development of highly accurate diagnostics.</title>
        <authorList>
            <person name="Sahl J."/>
            <person name="Keim P."/>
            <person name="Wagner D."/>
        </authorList>
    </citation>
    <scope>NUCLEOTIDE SEQUENCE [LARGE SCALE GENOMIC DNA]</scope>
    <source>
        <strain evidence="11 12">MSMB1301WGS</strain>
    </source>
</reference>
<keyword evidence="6 10" id="KW-1133">Transmembrane helix</keyword>
<dbReference type="RefSeq" id="WP_060107718.1">
    <property type="nucleotide sequence ID" value="NZ_LPEQ01000106.1"/>
</dbReference>
<evidence type="ECO:0000313" key="11">
    <source>
        <dbReference type="EMBL" id="KVV42291.1"/>
    </source>
</evidence>
<keyword evidence="12" id="KW-1185">Reference proteome</keyword>
<dbReference type="Pfam" id="PF01312">
    <property type="entry name" value="Bac_export_2"/>
    <property type="match status" value="1"/>
</dbReference>
<dbReference type="AlphaFoldDB" id="A0A125A9S5"/>
<dbReference type="NCBIfam" id="TIGR01404">
    <property type="entry name" value="FlhB_rel_III"/>
    <property type="match status" value="1"/>
</dbReference>
<dbReference type="Proteomes" id="UP000062317">
    <property type="component" value="Unassembled WGS sequence"/>
</dbReference>
<feature type="transmembrane region" description="Helical" evidence="10">
    <location>
        <begin position="179"/>
        <end position="204"/>
    </location>
</feature>
<evidence type="ECO:0000313" key="12">
    <source>
        <dbReference type="Proteomes" id="UP000062317"/>
    </source>
</evidence>
<keyword evidence="5 10" id="KW-0812">Transmembrane</keyword>
<evidence type="ECO:0000256" key="5">
    <source>
        <dbReference type="ARBA" id="ARBA00022692"/>
    </source>
</evidence>